<comment type="caution">
    <text evidence="1">The sequence shown here is derived from an EMBL/GenBank/DDBJ whole genome shotgun (WGS) entry which is preliminary data.</text>
</comment>
<gene>
    <name evidence="1" type="ORF">QE152_g25439</name>
</gene>
<sequence>MVEWNFIENESNLNICYRKFIGALSSVIDESCPKKIYNISSRSKKNEWITDEIKYKCKIKRQLYEDMLNDRVTKDEYGNKPKATWDLVRKVTGKEKKGCYNVSNIETSNEGGSKKGCYNVSNIETSNEGGSQAGKLDYINEYLINICSDAVNGAPINMEAVAGPLVTRLMGHR</sequence>
<dbReference type="AlphaFoldDB" id="A0AAW1K0H5"/>
<protein>
    <submittedName>
        <fullName evidence="1">Uncharacterized protein</fullName>
    </submittedName>
</protein>
<keyword evidence="2" id="KW-1185">Reference proteome</keyword>
<dbReference type="Proteomes" id="UP001458880">
    <property type="component" value="Unassembled WGS sequence"/>
</dbReference>
<organism evidence="1 2">
    <name type="scientific">Popillia japonica</name>
    <name type="common">Japanese beetle</name>
    <dbReference type="NCBI Taxonomy" id="7064"/>
    <lineage>
        <taxon>Eukaryota</taxon>
        <taxon>Metazoa</taxon>
        <taxon>Ecdysozoa</taxon>
        <taxon>Arthropoda</taxon>
        <taxon>Hexapoda</taxon>
        <taxon>Insecta</taxon>
        <taxon>Pterygota</taxon>
        <taxon>Neoptera</taxon>
        <taxon>Endopterygota</taxon>
        <taxon>Coleoptera</taxon>
        <taxon>Polyphaga</taxon>
        <taxon>Scarabaeiformia</taxon>
        <taxon>Scarabaeidae</taxon>
        <taxon>Rutelinae</taxon>
        <taxon>Popillia</taxon>
    </lineage>
</organism>
<accession>A0AAW1K0H5</accession>
<dbReference type="EMBL" id="JASPKY010000279">
    <property type="protein sequence ID" value="KAK9711486.1"/>
    <property type="molecule type" value="Genomic_DNA"/>
</dbReference>
<proteinExistence type="predicted"/>
<reference evidence="1 2" key="1">
    <citation type="journal article" date="2024" name="BMC Genomics">
        <title>De novo assembly and annotation of Popillia japonica's genome with initial clues to its potential as an invasive pest.</title>
        <authorList>
            <person name="Cucini C."/>
            <person name="Boschi S."/>
            <person name="Funari R."/>
            <person name="Cardaioli E."/>
            <person name="Iannotti N."/>
            <person name="Marturano G."/>
            <person name="Paoli F."/>
            <person name="Bruttini M."/>
            <person name="Carapelli A."/>
            <person name="Frati F."/>
            <person name="Nardi F."/>
        </authorList>
    </citation>
    <scope>NUCLEOTIDE SEQUENCE [LARGE SCALE GENOMIC DNA]</scope>
    <source>
        <strain evidence="1">DMR45628</strain>
    </source>
</reference>
<evidence type="ECO:0000313" key="1">
    <source>
        <dbReference type="EMBL" id="KAK9711486.1"/>
    </source>
</evidence>
<name>A0AAW1K0H5_POPJA</name>
<evidence type="ECO:0000313" key="2">
    <source>
        <dbReference type="Proteomes" id="UP001458880"/>
    </source>
</evidence>